<proteinExistence type="predicted"/>
<evidence type="ECO:0000313" key="1">
    <source>
        <dbReference type="EMBL" id="SFM88623.1"/>
    </source>
</evidence>
<gene>
    <name evidence="1" type="ORF">SAMN05192568_107113</name>
</gene>
<accession>A0A1I4UIT5</accession>
<dbReference type="AlphaFoldDB" id="A0A1I4UIT5"/>
<sequence length="47" mass="5081">MLNTLLALLAIAVVMLAHGVAKLVLLPFRALRGLFRHSSKRARVTAA</sequence>
<keyword evidence="2" id="KW-1185">Reference proteome</keyword>
<name>A0A1I4UIT5_9HYPH</name>
<dbReference type="EMBL" id="FOTK01000071">
    <property type="protein sequence ID" value="SFM88623.1"/>
    <property type="molecule type" value="Genomic_DNA"/>
</dbReference>
<dbReference type="RefSeq" id="WP_167367884.1">
    <property type="nucleotide sequence ID" value="NZ_FOTK01000071.1"/>
</dbReference>
<evidence type="ECO:0000313" key="2">
    <source>
        <dbReference type="Proteomes" id="UP000199048"/>
    </source>
</evidence>
<organism evidence="1 2">
    <name type="scientific">Methylobacterium pseudosasicola</name>
    <dbReference type="NCBI Taxonomy" id="582667"/>
    <lineage>
        <taxon>Bacteria</taxon>
        <taxon>Pseudomonadati</taxon>
        <taxon>Pseudomonadota</taxon>
        <taxon>Alphaproteobacteria</taxon>
        <taxon>Hyphomicrobiales</taxon>
        <taxon>Methylobacteriaceae</taxon>
        <taxon>Methylobacterium</taxon>
    </lineage>
</organism>
<reference evidence="2" key="1">
    <citation type="submission" date="2016-10" db="EMBL/GenBank/DDBJ databases">
        <authorList>
            <person name="Varghese N."/>
            <person name="Submissions S."/>
        </authorList>
    </citation>
    <scope>NUCLEOTIDE SEQUENCE [LARGE SCALE GENOMIC DNA]</scope>
    <source>
        <strain evidence="2">BL36</strain>
    </source>
</reference>
<protein>
    <submittedName>
        <fullName evidence="1">Uncharacterized protein</fullName>
    </submittedName>
</protein>
<dbReference type="Proteomes" id="UP000199048">
    <property type="component" value="Unassembled WGS sequence"/>
</dbReference>